<dbReference type="Gene3D" id="1.20.1250.20">
    <property type="entry name" value="MFS general substrate transporter like domains"/>
    <property type="match status" value="2"/>
</dbReference>
<feature type="domain" description="Major facilitator superfamily (MFS) profile" evidence="9">
    <location>
        <begin position="27"/>
        <end position="444"/>
    </location>
</feature>
<keyword evidence="6 8" id="KW-0472">Membrane</keyword>
<feature type="transmembrane region" description="Helical" evidence="8">
    <location>
        <begin position="99"/>
        <end position="123"/>
    </location>
</feature>
<name>A0ABN1Y7J7_9PSEU</name>
<proteinExistence type="predicted"/>
<keyword evidence="11" id="KW-1185">Reference proteome</keyword>
<evidence type="ECO:0000313" key="11">
    <source>
        <dbReference type="Proteomes" id="UP001501414"/>
    </source>
</evidence>
<evidence type="ECO:0000313" key="10">
    <source>
        <dbReference type="EMBL" id="GAA1396457.1"/>
    </source>
</evidence>
<comment type="subcellular location">
    <subcellularLocation>
        <location evidence="1">Cell membrane</location>
        <topology evidence="1">Multi-pass membrane protein</topology>
    </subcellularLocation>
</comment>
<dbReference type="Proteomes" id="UP001501414">
    <property type="component" value="Unassembled WGS sequence"/>
</dbReference>
<keyword evidence="3" id="KW-1003">Cell membrane</keyword>
<feature type="transmembrane region" description="Helical" evidence="8">
    <location>
        <begin position="42"/>
        <end position="58"/>
    </location>
</feature>
<accession>A0ABN1Y7J7</accession>
<evidence type="ECO:0000259" key="9">
    <source>
        <dbReference type="PROSITE" id="PS50850"/>
    </source>
</evidence>
<feature type="transmembrane region" description="Helical" evidence="8">
    <location>
        <begin position="422"/>
        <end position="441"/>
    </location>
</feature>
<dbReference type="PANTHER" id="PTHR43045:SF1">
    <property type="entry name" value="SHIKIMATE TRANSPORTER"/>
    <property type="match status" value="1"/>
</dbReference>
<feature type="transmembrane region" description="Helical" evidence="8">
    <location>
        <begin position="299"/>
        <end position="316"/>
    </location>
</feature>
<comment type="caution">
    <text evidence="10">The sequence shown here is derived from an EMBL/GenBank/DDBJ whole genome shotgun (WGS) entry which is preliminary data.</text>
</comment>
<feature type="transmembrane region" description="Helical" evidence="8">
    <location>
        <begin position="165"/>
        <end position="187"/>
    </location>
</feature>
<reference evidence="10 11" key="1">
    <citation type="journal article" date="2019" name="Int. J. Syst. Evol. Microbiol.">
        <title>The Global Catalogue of Microorganisms (GCM) 10K type strain sequencing project: providing services to taxonomists for standard genome sequencing and annotation.</title>
        <authorList>
            <consortium name="The Broad Institute Genomics Platform"/>
            <consortium name="The Broad Institute Genome Sequencing Center for Infectious Disease"/>
            <person name="Wu L."/>
            <person name="Ma J."/>
        </authorList>
    </citation>
    <scope>NUCLEOTIDE SEQUENCE [LARGE SCALE GENOMIC DNA]</scope>
    <source>
        <strain evidence="10 11">JCM 11896</strain>
    </source>
</reference>
<feature type="transmembrane region" description="Helical" evidence="8">
    <location>
        <begin position="64"/>
        <end position="87"/>
    </location>
</feature>
<evidence type="ECO:0000256" key="7">
    <source>
        <dbReference type="SAM" id="MobiDB-lite"/>
    </source>
</evidence>
<dbReference type="InterPro" id="IPR036259">
    <property type="entry name" value="MFS_trans_sf"/>
</dbReference>
<feature type="transmembrane region" description="Helical" evidence="8">
    <location>
        <begin position="199"/>
        <end position="218"/>
    </location>
</feature>
<dbReference type="InterPro" id="IPR011701">
    <property type="entry name" value="MFS"/>
</dbReference>
<feature type="transmembrane region" description="Helical" evidence="8">
    <location>
        <begin position="352"/>
        <end position="378"/>
    </location>
</feature>
<evidence type="ECO:0000256" key="1">
    <source>
        <dbReference type="ARBA" id="ARBA00004651"/>
    </source>
</evidence>
<feature type="transmembrane region" description="Helical" evidence="8">
    <location>
        <begin position="266"/>
        <end position="287"/>
    </location>
</feature>
<evidence type="ECO:0000256" key="3">
    <source>
        <dbReference type="ARBA" id="ARBA00022475"/>
    </source>
</evidence>
<dbReference type="PANTHER" id="PTHR43045">
    <property type="entry name" value="SHIKIMATE TRANSPORTER"/>
    <property type="match status" value="1"/>
</dbReference>
<protein>
    <submittedName>
        <fullName evidence="10">MFS transporter</fullName>
    </submittedName>
</protein>
<sequence>MQQSSAPGAPSPLTSVPEPTRQEERRAVVAATAGTFIEWYEYGLYAFVAGLVIAPLFFAEAGSFAVLATFATFAVGFVARPVGGIVLGAAGDRWGRRPVLMFSIVLMGVATTGIGLLPPYAVIGVWAPILLVTFRVLQGFGAGAELAAAMIFVNESTRKQRKGLTSSYMVAGTLAGSILAVILFTVISASLSEQAFLAWGWRVPFLLGAVLTVIGLLLRRRLGESPEFERVEAERRAGRIERARTNPLAAMAAAFRANPRNFAAGFLLPSGLNVTGFVAQAFGISYLTTQIGLSSTQTLVTTLAMMGVGLLALLFWGWACDRIGAVRVLYIGALSGIPLAFAYFALLRTGELALIILASIALWSVGWSAAMAAQMVLLPLLFRTEYRGSGMTSSRELQGGLVAGPAPLIASGLALALGGEPWLVAGFIALAHLLTVIGMVLGRPLVSSDDIADTPALAGLRPART</sequence>
<evidence type="ECO:0000256" key="4">
    <source>
        <dbReference type="ARBA" id="ARBA00022692"/>
    </source>
</evidence>
<feature type="transmembrane region" description="Helical" evidence="8">
    <location>
        <begin position="129"/>
        <end position="153"/>
    </location>
</feature>
<evidence type="ECO:0000256" key="5">
    <source>
        <dbReference type="ARBA" id="ARBA00022989"/>
    </source>
</evidence>
<dbReference type="PROSITE" id="PS00217">
    <property type="entry name" value="SUGAR_TRANSPORT_2"/>
    <property type="match status" value="1"/>
</dbReference>
<evidence type="ECO:0000256" key="8">
    <source>
        <dbReference type="SAM" id="Phobius"/>
    </source>
</evidence>
<evidence type="ECO:0000256" key="2">
    <source>
        <dbReference type="ARBA" id="ARBA00022448"/>
    </source>
</evidence>
<dbReference type="InterPro" id="IPR005829">
    <property type="entry name" value="Sugar_transporter_CS"/>
</dbReference>
<feature type="transmembrane region" description="Helical" evidence="8">
    <location>
        <begin position="328"/>
        <end position="346"/>
    </location>
</feature>
<dbReference type="Pfam" id="PF07690">
    <property type="entry name" value="MFS_1"/>
    <property type="match status" value="1"/>
</dbReference>
<dbReference type="RefSeq" id="WP_344026248.1">
    <property type="nucleotide sequence ID" value="NZ_BAAAJK010000033.1"/>
</dbReference>
<dbReference type="SUPFAM" id="SSF103473">
    <property type="entry name" value="MFS general substrate transporter"/>
    <property type="match status" value="1"/>
</dbReference>
<dbReference type="PROSITE" id="PS50850">
    <property type="entry name" value="MFS"/>
    <property type="match status" value="1"/>
</dbReference>
<organism evidence="10 11">
    <name type="scientific">Pseudonocardia kongjuensis</name>
    <dbReference type="NCBI Taxonomy" id="102227"/>
    <lineage>
        <taxon>Bacteria</taxon>
        <taxon>Bacillati</taxon>
        <taxon>Actinomycetota</taxon>
        <taxon>Actinomycetes</taxon>
        <taxon>Pseudonocardiales</taxon>
        <taxon>Pseudonocardiaceae</taxon>
        <taxon>Pseudonocardia</taxon>
    </lineage>
</organism>
<gene>
    <name evidence="10" type="ORF">GCM10009613_47700</name>
</gene>
<keyword evidence="5 8" id="KW-1133">Transmembrane helix</keyword>
<feature type="transmembrane region" description="Helical" evidence="8">
    <location>
        <begin position="399"/>
        <end position="416"/>
    </location>
</feature>
<dbReference type="EMBL" id="BAAAJK010000033">
    <property type="protein sequence ID" value="GAA1396457.1"/>
    <property type="molecule type" value="Genomic_DNA"/>
</dbReference>
<keyword evidence="4 8" id="KW-0812">Transmembrane</keyword>
<dbReference type="InterPro" id="IPR020846">
    <property type="entry name" value="MFS_dom"/>
</dbReference>
<keyword evidence="2" id="KW-0813">Transport</keyword>
<feature type="region of interest" description="Disordered" evidence="7">
    <location>
        <begin position="1"/>
        <end position="21"/>
    </location>
</feature>
<evidence type="ECO:0000256" key="6">
    <source>
        <dbReference type="ARBA" id="ARBA00023136"/>
    </source>
</evidence>